<dbReference type="SUPFAM" id="SSF90112">
    <property type="entry name" value="Neurotransmitter-gated ion-channel transmembrane pore"/>
    <property type="match status" value="1"/>
</dbReference>
<dbReference type="GO" id="GO:0004888">
    <property type="term" value="F:transmembrane signaling receptor activity"/>
    <property type="evidence" value="ECO:0007669"/>
    <property type="project" value="InterPro"/>
</dbReference>
<feature type="signal peptide" evidence="11">
    <location>
        <begin position="1"/>
        <end position="25"/>
    </location>
</feature>
<organism evidence="14 15">
    <name type="scientific">Nephila pilipes</name>
    <name type="common">Giant wood spider</name>
    <name type="synonym">Nephila maculata</name>
    <dbReference type="NCBI Taxonomy" id="299642"/>
    <lineage>
        <taxon>Eukaryota</taxon>
        <taxon>Metazoa</taxon>
        <taxon>Ecdysozoa</taxon>
        <taxon>Arthropoda</taxon>
        <taxon>Chelicerata</taxon>
        <taxon>Arachnida</taxon>
        <taxon>Araneae</taxon>
        <taxon>Araneomorphae</taxon>
        <taxon>Entelegynae</taxon>
        <taxon>Araneoidea</taxon>
        <taxon>Nephilidae</taxon>
        <taxon>Nephila</taxon>
    </lineage>
</organism>
<dbReference type="OrthoDB" id="6667051at2759"/>
<dbReference type="Proteomes" id="UP000887013">
    <property type="component" value="Unassembled WGS sequence"/>
</dbReference>
<proteinExistence type="inferred from homology"/>
<evidence type="ECO:0000256" key="2">
    <source>
        <dbReference type="ARBA" id="ARBA00004236"/>
    </source>
</evidence>
<evidence type="ECO:0000256" key="8">
    <source>
        <dbReference type="ARBA" id="ARBA00023065"/>
    </source>
</evidence>
<dbReference type="Gene3D" id="2.70.170.10">
    <property type="entry name" value="Neurotransmitter-gated ion-channel ligand-binding domain"/>
    <property type="match status" value="1"/>
</dbReference>
<dbReference type="InterPro" id="IPR018000">
    <property type="entry name" value="Neurotransmitter_ion_chnl_CS"/>
</dbReference>
<dbReference type="Pfam" id="PF02932">
    <property type="entry name" value="Neur_chan_memb"/>
    <property type="match status" value="1"/>
</dbReference>
<keyword evidence="14" id="KW-0675">Receptor</keyword>
<evidence type="ECO:0000313" key="14">
    <source>
        <dbReference type="EMBL" id="GFS87818.1"/>
    </source>
</evidence>
<reference evidence="14" key="1">
    <citation type="submission" date="2020-08" db="EMBL/GenBank/DDBJ databases">
        <title>Multicomponent nature underlies the extraordinary mechanical properties of spider dragline silk.</title>
        <authorList>
            <person name="Kono N."/>
            <person name="Nakamura H."/>
            <person name="Mori M."/>
            <person name="Yoshida Y."/>
            <person name="Ohtoshi R."/>
            <person name="Malay A.D."/>
            <person name="Moran D.A.P."/>
            <person name="Tomita M."/>
            <person name="Numata K."/>
            <person name="Arakawa K."/>
        </authorList>
    </citation>
    <scope>NUCLEOTIDE SEQUENCE</scope>
</reference>
<keyword evidence="8 11" id="KW-0406">Ion transport</keyword>
<dbReference type="InterPro" id="IPR038050">
    <property type="entry name" value="Neuro_actylchol_rec"/>
</dbReference>
<dbReference type="SUPFAM" id="SSF63712">
    <property type="entry name" value="Nicotinic receptor ligand binding domain-like"/>
    <property type="match status" value="1"/>
</dbReference>
<dbReference type="GO" id="GO:0005254">
    <property type="term" value="F:chloride channel activity"/>
    <property type="evidence" value="ECO:0007669"/>
    <property type="project" value="UniProtKB-ARBA"/>
</dbReference>
<dbReference type="PRINTS" id="PR00252">
    <property type="entry name" value="NRIONCHANNEL"/>
</dbReference>
<keyword evidence="10 11" id="KW-0407">Ion channel</keyword>
<dbReference type="PRINTS" id="PR00253">
    <property type="entry name" value="GABAARECEPTR"/>
</dbReference>
<dbReference type="InterPro" id="IPR006202">
    <property type="entry name" value="Neur_chan_lig-bd"/>
</dbReference>
<evidence type="ECO:0000256" key="10">
    <source>
        <dbReference type="ARBA" id="ARBA00023303"/>
    </source>
</evidence>
<evidence type="ECO:0000256" key="3">
    <source>
        <dbReference type="ARBA" id="ARBA00022448"/>
    </source>
</evidence>
<feature type="chain" id="PRO_5036514953" evidence="11">
    <location>
        <begin position="26"/>
        <end position="399"/>
    </location>
</feature>
<dbReference type="AlphaFoldDB" id="A0A8X6N0M9"/>
<dbReference type="GO" id="GO:0005230">
    <property type="term" value="F:extracellular ligand-gated monoatomic ion channel activity"/>
    <property type="evidence" value="ECO:0007669"/>
    <property type="project" value="InterPro"/>
</dbReference>
<evidence type="ECO:0000256" key="9">
    <source>
        <dbReference type="ARBA" id="ARBA00023136"/>
    </source>
</evidence>
<keyword evidence="15" id="KW-1185">Reference proteome</keyword>
<comment type="caution">
    <text evidence="14">The sequence shown here is derived from an EMBL/GenBank/DDBJ whole genome shotgun (WGS) entry which is preliminary data.</text>
</comment>
<keyword evidence="9 11" id="KW-0472">Membrane</keyword>
<dbReference type="CDD" id="cd19049">
    <property type="entry name" value="LGIC_TM_anion"/>
    <property type="match status" value="1"/>
</dbReference>
<accession>A0A8X6N0M9</accession>
<feature type="domain" description="Neurotransmitter-gated ion-channel transmembrane" evidence="13">
    <location>
        <begin position="245"/>
        <end position="331"/>
    </location>
</feature>
<protein>
    <submittedName>
        <fullName evidence="14">Glycine receptor subunit alpha-2</fullName>
    </submittedName>
</protein>
<evidence type="ECO:0000259" key="13">
    <source>
        <dbReference type="Pfam" id="PF02932"/>
    </source>
</evidence>
<keyword evidence="3 11" id="KW-0813">Transport</keyword>
<evidence type="ECO:0000256" key="7">
    <source>
        <dbReference type="ARBA" id="ARBA00022989"/>
    </source>
</evidence>
<evidence type="ECO:0000256" key="11">
    <source>
        <dbReference type="RuleBase" id="RU000687"/>
    </source>
</evidence>
<keyword evidence="5 11" id="KW-0812">Transmembrane</keyword>
<keyword evidence="7 11" id="KW-1133">Transmembrane helix</keyword>
<dbReference type="InterPro" id="IPR006029">
    <property type="entry name" value="Neurotrans-gated_channel_TM"/>
</dbReference>
<feature type="transmembrane region" description="Helical" evidence="11">
    <location>
        <begin position="377"/>
        <end position="397"/>
    </location>
</feature>
<feature type="transmembrane region" description="Helical" evidence="11">
    <location>
        <begin position="301"/>
        <end position="323"/>
    </location>
</feature>
<feature type="domain" description="Neurotransmitter-gated ion-channel ligand-binding" evidence="12">
    <location>
        <begin position="40"/>
        <end position="237"/>
    </location>
</feature>
<evidence type="ECO:0000256" key="1">
    <source>
        <dbReference type="ARBA" id="ARBA00004141"/>
    </source>
</evidence>
<comment type="similarity">
    <text evidence="11">Belongs to the ligand-gated ion channel (TC 1.A.9) family.</text>
</comment>
<dbReference type="Pfam" id="PF02931">
    <property type="entry name" value="Neur_chan_LBD"/>
    <property type="match status" value="1"/>
</dbReference>
<dbReference type="InterPro" id="IPR006201">
    <property type="entry name" value="Neur_channel"/>
</dbReference>
<dbReference type="InterPro" id="IPR006028">
    <property type="entry name" value="GABAA/Glycine_rcpt"/>
</dbReference>
<keyword evidence="4" id="KW-1003">Cell membrane</keyword>
<dbReference type="Gene3D" id="1.20.58.390">
    <property type="entry name" value="Neurotransmitter-gated ion-channel transmembrane domain"/>
    <property type="match status" value="1"/>
</dbReference>
<dbReference type="GO" id="GO:0005886">
    <property type="term" value="C:plasma membrane"/>
    <property type="evidence" value="ECO:0007669"/>
    <property type="project" value="UniProtKB-SubCell"/>
</dbReference>
<keyword evidence="6 11" id="KW-0732">Signal</keyword>
<dbReference type="EMBL" id="BMAW01099003">
    <property type="protein sequence ID" value="GFS87818.1"/>
    <property type="molecule type" value="Genomic_DNA"/>
</dbReference>
<dbReference type="InterPro" id="IPR036719">
    <property type="entry name" value="Neuro-gated_channel_TM_sf"/>
</dbReference>
<comment type="caution">
    <text evidence="11">Lacks conserved residue(s) required for the propagation of feature annotation.</text>
</comment>
<dbReference type="PANTHER" id="PTHR18945">
    <property type="entry name" value="NEUROTRANSMITTER GATED ION CHANNEL"/>
    <property type="match status" value="1"/>
</dbReference>
<dbReference type="InterPro" id="IPR036734">
    <property type="entry name" value="Neur_chan_lig-bd_sf"/>
</dbReference>
<evidence type="ECO:0000256" key="6">
    <source>
        <dbReference type="ARBA" id="ARBA00022729"/>
    </source>
</evidence>
<evidence type="ECO:0000313" key="15">
    <source>
        <dbReference type="Proteomes" id="UP000887013"/>
    </source>
</evidence>
<dbReference type="PROSITE" id="PS00236">
    <property type="entry name" value="NEUROTR_ION_CHANNEL"/>
    <property type="match status" value="1"/>
</dbReference>
<name>A0A8X6N0M9_NEPPI</name>
<sequence length="399" mass="46655">MIFHFRSSLEVFICKLLIIFRTVRGEEEEIREILFSDVATRNYDYLRPPTVNDTPVNVNVSIRDVNIRSIDESDMSFSIAIELWQSWDDYRLIYPSWAKKDYQVLDSRWLEKLWTPNIYFVNAVEGKTNNIITPSSFFWLGRNKRIFYCCRLVLKLLCDMNLVHFPHDEQQCGVKMASAIFNEHYLLLDFMNSTWKGKEFSSLQQFEIVGVVKKRCQLYQGSSNVSCLEEAVVLRRRCGYYLINVYIPTVLIVIMSMLTFWIPHDAVPARVTLGVTSLLTIITKQYQASMPSVSYIVALNVWLSVCIAFVFFSLLEFAVVIAMTTKMKRKPKSLFRDSPDLILPMVLLKANGTWSTKQCWNGPQDNKEILGPRRLDIFSRLFFPSTFLIFCIAYWRYYS</sequence>
<evidence type="ECO:0000256" key="4">
    <source>
        <dbReference type="ARBA" id="ARBA00022475"/>
    </source>
</evidence>
<gene>
    <name evidence="14" type="primary">Glra2</name>
    <name evidence="14" type="ORF">NPIL_595491</name>
</gene>
<feature type="transmembrane region" description="Helical" evidence="11">
    <location>
        <begin position="241"/>
        <end position="262"/>
    </location>
</feature>
<evidence type="ECO:0000256" key="5">
    <source>
        <dbReference type="ARBA" id="ARBA00022692"/>
    </source>
</evidence>
<comment type="subcellular location">
    <subcellularLocation>
        <location evidence="2">Cell membrane</location>
    </subcellularLocation>
    <subcellularLocation>
        <location evidence="1">Membrane</location>
        <topology evidence="1">Multi-pass membrane protein</topology>
    </subcellularLocation>
</comment>
<evidence type="ECO:0000259" key="12">
    <source>
        <dbReference type="Pfam" id="PF02931"/>
    </source>
</evidence>
<dbReference type="GO" id="GO:0099095">
    <property type="term" value="F:ligand-gated monoatomic anion channel activity"/>
    <property type="evidence" value="ECO:0007669"/>
    <property type="project" value="UniProtKB-ARBA"/>
</dbReference>